<gene>
    <name evidence="1" type="ORF">EVA_16896</name>
</gene>
<comment type="caution">
    <text evidence="1">The sequence shown here is derived from an EMBL/GenBank/DDBJ whole genome shotgun (WGS) entry which is preliminary data.</text>
</comment>
<reference evidence="1" key="1">
    <citation type="journal article" date="2012" name="PLoS ONE">
        <title>Gene sets for utilization of primary and secondary nutrition supplies in the distal gut of endangered iberian lynx.</title>
        <authorList>
            <person name="Alcaide M."/>
            <person name="Messina E."/>
            <person name="Richter M."/>
            <person name="Bargiela R."/>
            <person name="Peplies J."/>
            <person name="Huws S.A."/>
            <person name="Newbold C.J."/>
            <person name="Golyshin P.N."/>
            <person name="Simon M.A."/>
            <person name="Lopez G."/>
            <person name="Yakimov M.M."/>
            <person name="Ferrer M."/>
        </authorList>
    </citation>
    <scope>NUCLEOTIDE SEQUENCE</scope>
</reference>
<organism evidence="1">
    <name type="scientific">gut metagenome</name>
    <dbReference type="NCBI Taxonomy" id="749906"/>
    <lineage>
        <taxon>unclassified sequences</taxon>
        <taxon>metagenomes</taxon>
        <taxon>organismal metagenomes</taxon>
    </lineage>
</organism>
<dbReference type="EMBL" id="AMCI01006059">
    <property type="protein sequence ID" value="EJW94997.1"/>
    <property type="molecule type" value="Genomic_DNA"/>
</dbReference>
<feature type="non-terminal residue" evidence="1">
    <location>
        <position position="1"/>
    </location>
</feature>
<proteinExistence type="predicted"/>
<dbReference type="AlphaFoldDB" id="J9FZL9"/>
<evidence type="ECO:0000313" key="1">
    <source>
        <dbReference type="EMBL" id="EJW94997.1"/>
    </source>
</evidence>
<accession>J9FZL9</accession>
<sequence length="21" mass="2491">DTLAIQLYTSHYLSVFKTYAR</sequence>
<protein>
    <submittedName>
        <fullName evidence="1">Uncharacterized protein</fullName>
    </submittedName>
</protein>
<name>J9FZL9_9ZZZZ</name>